<feature type="transmembrane region" description="Helical" evidence="2">
    <location>
        <begin position="67"/>
        <end position="84"/>
    </location>
</feature>
<keyword evidence="2" id="KW-0812">Transmembrane</keyword>
<organism evidence="3 4">
    <name type="scientific">Caldovatus sediminis</name>
    <dbReference type="NCBI Taxonomy" id="2041189"/>
    <lineage>
        <taxon>Bacteria</taxon>
        <taxon>Pseudomonadati</taxon>
        <taxon>Pseudomonadota</taxon>
        <taxon>Alphaproteobacteria</taxon>
        <taxon>Acetobacterales</taxon>
        <taxon>Roseomonadaceae</taxon>
        <taxon>Caldovatus</taxon>
    </lineage>
</organism>
<dbReference type="EMBL" id="BMKS01000001">
    <property type="protein sequence ID" value="GGG17519.1"/>
    <property type="molecule type" value="Genomic_DNA"/>
</dbReference>
<evidence type="ECO:0000256" key="1">
    <source>
        <dbReference type="SAM" id="MobiDB-lite"/>
    </source>
</evidence>
<keyword evidence="2" id="KW-0472">Membrane</keyword>
<evidence type="ECO:0000256" key="2">
    <source>
        <dbReference type="SAM" id="Phobius"/>
    </source>
</evidence>
<comment type="caution">
    <text evidence="3">The sequence shown here is derived from an EMBL/GenBank/DDBJ whole genome shotgun (WGS) entry which is preliminary data.</text>
</comment>
<dbReference type="Proteomes" id="UP000597507">
    <property type="component" value="Unassembled WGS sequence"/>
</dbReference>
<protein>
    <submittedName>
        <fullName evidence="3">Uncharacterized protein</fullName>
    </submittedName>
</protein>
<feature type="region of interest" description="Disordered" evidence="1">
    <location>
        <begin position="1"/>
        <end position="25"/>
    </location>
</feature>
<feature type="transmembrane region" description="Helical" evidence="2">
    <location>
        <begin position="41"/>
        <end position="61"/>
    </location>
</feature>
<dbReference type="AlphaFoldDB" id="A0A8J3E9U3"/>
<dbReference type="RefSeq" id="WP_188897549.1">
    <property type="nucleotide sequence ID" value="NZ_BMKS01000001.1"/>
</dbReference>
<sequence length="88" mass="9112">MSRVAPAARGAGGTPRRGRSGRRGAAATLSLWRRRPALGRWGAALLLALAALLMLPVVHALFGDAGVLLFGGLGLGFLLGRWTGKPRA</sequence>
<keyword evidence="2" id="KW-1133">Transmembrane helix</keyword>
<reference evidence="3 4" key="1">
    <citation type="journal article" date="2014" name="Int. J. Syst. Evol. Microbiol.">
        <title>Complete genome sequence of Corynebacterium casei LMG S-19264T (=DSM 44701T), isolated from a smear-ripened cheese.</title>
        <authorList>
            <consortium name="US DOE Joint Genome Institute (JGI-PGF)"/>
            <person name="Walter F."/>
            <person name="Albersmeier A."/>
            <person name="Kalinowski J."/>
            <person name="Ruckert C."/>
        </authorList>
    </citation>
    <scope>NUCLEOTIDE SEQUENCE [LARGE SCALE GENOMIC DNA]</scope>
    <source>
        <strain evidence="3 4">CGMCC 1.16330</strain>
    </source>
</reference>
<name>A0A8J3E9U3_9PROT</name>
<gene>
    <name evidence="3" type="ORF">GCM10010964_02160</name>
</gene>
<proteinExistence type="predicted"/>
<accession>A0A8J3E9U3</accession>
<keyword evidence="4" id="KW-1185">Reference proteome</keyword>
<evidence type="ECO:0000313" key="3">
    <source>
        <dbReference type="EMBL" id="GGG17519.1"/>
    </source>
</evidence>
<evidence type="ECO:0000313" key="4">
    <source>
        <dbReference type="Proteomes" id="UP000597507"/>
    </source>
</evidence>